<evidence type="ECO:0000313" key="1">
    <source>
        <dbReference type="EMBL" id="PBK83548.1"/>
    </source>
</evidence>
<proteinExistence type="predicted"/>
<dbReference type="Proteomes" id="UP000217790">
    <property type="component" value="Unassembled WGS sequence"/>
</dbReference>
<gene>
    <name evidence="1" type="ORF">ARMGADRAFT_674062</name>
</gene>
<reference evidence="2" key="1">
    <citation type="journal article" date="2017" name="Nat. Ecol. Evol.">
        <title>Genome expansion and lineage-specific genetic innovations in the forest pathogenic fungi Armillaria.</title>
        <authorList>
            <person name="Sipos G."/>
            <person name="Prasanna A.N."/>
            <person name="Walter M.C."/>
            <person name="O'Connor E."/>
            <person name="Balint B."/>
            <person name="Krizsan K."/>
            <person name="Kiss B."/>
            <person name="Hess J."/>
            <person name="Varga T."/>
            <person name="Slot J."/>
            <person name="Riley R."/>
            <person name="Boka B."/>
            <person name="Rigling D."/>
            <person name="Barry K."/>
            <person name="Lee J."/>
            <person name="Mihaltcheva S."/>
            <person name="LaButti K."/>
            <person name="Lipzen A."/>
            <person name="Waldron R."/>
            <person name="Moloney N.M."/>
            <person name="Sperisen C."/>
            <person name="Kredics L."/>
            <person name="Vagvoelgyi C."/>
            <person name="Patrignani A."/>
            <person name="Fitzpatrick D."/>
            <person name="Nagy I."/>
            <person name="Doyle S."/>
            <person name="Anderson J.B."/>
            <person name="Grigoriev I.V."/>
            <person name="Gueldener U."/>
            <person name="Muensterkoetter M."/>
            <person name="Nagy L.G."/>
        </authorList>
    </citation>
    <scope>NUCLEOTIDE SEQUENCE [LARGE SCALE GENOMIC DNA]</scope>
    <source>
        <strain evidence="2">Ar21-2</strain>
    </source>
</reference>
<protein>
    <submittedName>
        <fullName evidence="1">Uncharacterized protein</fullName>
    </submittedName>
</protein>
<accession>A0A2H3CYH7</accession>
<sequence>MSLLLLGLVYSDVMDSAIKLVPNTYVAKKSGGWTVRAEKKFSRTFLYSSNTWSRRLRREQSWIMTLVYFSGPVSSVATVDIPPWTPLLPPHEGPVASTPRLKGSKIC</sequence>
<dbReference type="InParanoid" id="A0A2H3CYH7"/>
<dbReference type="AlphaFoldDB" id="A0A2H3CYH7"/>
<dbReference type="EMBL" id="KZ293706">
    <property type="protein sequence ID" value="PBK83548.1"/>
    <property type="molecule type" value="Genomic_DNA"/>
</dbReference>
<evidence type="ECO:0000313" key="2">
    <source>
        <dbReference type="Proteomes" id="UP000217790"/>
    </source>
</evidence>
<keyword evidence="2" id="KW-1185">Reference proteome</keyword>
<organism evidence="1 2">
    <name type="scientific">Armillaria gallica</name>
    <name type="common">Bulbous honey fungus</name>
    <name type="synonym">Armillaria bulbosa</name>
    <dbReference type="NCBI Taxonomy" id="47427"/>
    <lineage>
        <taxon>Eukaryota</taxon>
        <taxon>Fungi</taxon>
        <taxon>Dikarya</taxon>
        <taxon>Basidiomycota</taxon>
        <taxon>Agaricomycotina</taxon>
        <taxon>Agaricomycetes</taxon>
        <taxon>Agaricomycetidae</taxon>
        <taxon>Agaricales</taxon>
        <taxon>Marasmiineae</taxon>
        <taxon>Physalacriaceae</taxon>
        <taxon>Armillaria</taxon>
    </lineage>
</organism>
<name>A0A2H3CYH7_ARMGA</name>